<dbReference type="GeneID" id="19342292"/>
<organism evidence="1 2">
    <name type="scientific">Pseudocercospora fijiensis (strain CIRAD86)</name>
    <name type="common">Black leaf streak disease fungus</name>
    <name type="synonym">Mycosphaerella fijiensis</name>
    <dbReference type="NCBI Taxonomy" id="383855"/>
    <lineage>
        <taxon>Eukaryota</taxon>
        <taxon>Fungi</taxon>
        <taxon>Dikarya</taxon>
        <taxon>Ascomycota</taxon>
        <taxon>Pezizomycotina</taxon>
        <taxon>Dothideomycetes</taxon>
        <taxon>Dothideomycetidae</taxon>
        <taxon>Mycosphaerellales</taxon>
        <taxon>Mycosphaerellaceae</taxon>
        <taxon>Pseudocercospora</taxon>
    </lineage>
</organism>
<gene>
    <name evidence="1" type="ORF">MYCFIDRAFT_85039</name>
</gene>
<dbReference type="VEuPathDB" id="FungiDB:MYCFIDRAFT_85039"/>
<dbReference type="KEGG" id="pfj:MYCFIDRAFT_85039"/>
<reference evidence="1 2" key="1">
    <citation type="journal article" date="2012" name="PLoS Pathog.">
        <title>Diverse lifestyles and strategies of plant pathogenesis encoded in the genomes of eighteen Dothideomycetes fungi.</title>
        <authorList>
            <person name="Ohm R.A."/>
            <person name="Feau N."/>
            <person name="Henrissat B."/>
            <person name="Schoch C.L."/>
            <person name="Horwitz B.A."/>
            <person name="Barry K.W."/>
            <person name="Condon B.J."/>
            <person name="Copeland A.C."/>
            <person name="Dhillon B."/>
            <person name="Glaser F."/>
            <person name="Hesse C.N."/>
            <person name="Kosti I."/>
            <person name="LaButti K."/>
            <person name="Lindquist E.A."/>
            <person name="Lucas S."/>
            <person name="Salamov A.A."/>
            <person name="Bradshaw R.E."/>
            <person name="Ciuffetti L."/>
            <person name="Hamelin R.C."/>
            <person name="Kema G.H.J."/>
            <person name="Lawrence C."/>
            <person name="Scott J.A."/>
            <person name="Spatafora J.W."/>
            <person name="Turgeon B.G."/>
            <person name="de Wit P.J.G.M."/>
            <person name="Zhong S."/>
            <person name="Goodwin S.B."/>
            <person name="Grigoriev I.V."/>
        </authorList>
    </citation>
    <scope>NUCLEOTIDE SEQUENCE [LARGE SCALE GENOMIC DNA]</scope>
    <source>
        <strain evidence="1 2">CIRAD86</strain>
    </source>
</reference>
<accession>N1QBL2</accession>
<dbReference type="RefSeq" id="XP_007920596.1">
    <property type="nucleotide sequence ID" value="XM_007922405.1"/>
</dbReference>
<evidence type="ECO:0000313" key="2">
    <source>
        <dbReference type="Proteomes" id="UP000016932"/>
    </source>
</evidence>
<evidence type="ECO:0000313" key="1">
    <source>
        <dbReference type="EMBL" id="EME88592.1"/>
    </source>
</evidence>
<protein>
    <submittedName>
        <fullName evidence="1">Uncharacterized protein</fullName>
    </submittedName>
</protein>
<name>N1QBL2_PSEFD</name>
<dbReference type="OrthoDB" id="3650666at2759"/>
<proteinExistence type="predicted"/>
<keyword evidence="2" id="KW-1185">Reference proteome</keyword>
<dbReference type="AlphaFoldDB" id="N1QBL2"/>
<dbReference type="EMBL" id="KB446555">
    <property type="protein sequence ID" value="EME88592.1"/>
    <property type="molecule type" value="Genomic_DNA"/>
</dbReference>
<dbReference type="HOGENOM" id="CLU_1563534_0_0_1"/>
<dbReference type="Proteomes" id="UP000016932">
    <property type="component" value="Unassembled WGS sequence"/>
</dbReference>
<sequence length="171" mass="19154">MKWWQRDFLNARIEELARHQGGIVFNPLLVKKLAETPGEVYSKDALYNPKFTSSFHRNLLGGASEDASCTRMLISQPPLTFMTSSIEVADEPLPLSDQNGSMFAIARALWVPRRTIVADDYPFPKPYGLGHGRTLAELRDSLRDSLQDHQVILPGALWTSAWAGSRNVDTL</sequence>